<dbReference type="InterPro" id="IPR012341">
    <property type="entry name" value="6hp_glycosidase-like_sf"/>
</dbReference>
<dbReference type="GO" id="GO:1904380">
    <property type="term" value="P:endoplasmic reticulum mannose trimming"/>
    <property type="evidence" value="ECO:0007669"/>
    <property type="project" value="InterPro"/>
</dbReference>
<dbReference type="InterPro" id="IPR009011">
    <property type="entry name" value="Man6P_isomerase_rcpt-bd_dom_sf"/>
</dbReference>
<dbReference type="InterPro" id="IPR036026">
    <property type="entry name" value="Seven-hairpin_glycosidases"/>
</dbReference>
<dbReference type="SUPFAM" id="SSF48225">
    <property type="entry name" value="Seven-hairpin glycosidases"/>
    <property type="match status" value="1"/>
</dbReference>
<dbReference type="GO" id="GO:0044322">
    <property type="term" value="C:endoplasmic reticulum quality control compartment"/>
    <property type="evidence" value="ECO:0007669"/>
    <property type="project" value="GOC"/>
</dbReference>
<name>A0AAD5Q4W8_PYTIN</name>
<dbReference type="Gene3D" id="1.50.10.10">
    <property type="match status" value="1"/>
</dbReference>
<dbReference type="AlphaFoldDB" id="A0AAD5Q4W8"/>
<evidence type="ECO:0000256" key="2">
    <source>
        <dbReference type="ARBA" id="ARBA00007658"/>
    </source>
</evidence>
<dbReference type="GO" id="GO:0016020">
    <property type="term" value="C:membrane"/>
    <property type="evidence" value="ECO:0007669"/>
    <property type="project" value="InterPro"/>
</dbReference>
<keyword evidence="3" id="KW-0256">Endoplasmic reticulum</keyword>
<sequence length="297" mass="32249">MPFHVAGTWWRYEWCVGRSVRQFHVAADGDEPSANITLGRFSAADSKTLRVEPVAGLAALRTPEVHGYQAVQTYPQGDACERRDGHNGSFARRVAIQYKCCVFRANETYIEAVEEPARCAYVLAVCTPAACGLVTRDQYVLNAPAVVGDDERRALAQTVRDMFYHAYNGYLAHAFPRDALKPVTCAGAAFELGQIEMLTLIDTLDTLAILEDGPAFRHAVALVVARSSFDLDTAVSVFETTIRVLGGLLSAHLFAEDPARGLFAPGAYRGELLALARDLGDRLLPAFATPTGIPSPC</sequence>
<dbReference type="Gene3D" id="2.70.130.10">
    <property type="entry name" value="Mannose-6-phosphate receptor binding domain"/>
    <property type="match status" value="1"/>
</dbReference>
<evidence type="ECO:0000313" key="8">
    <source>
        <dbReference type="Proteomes" id="UP001209570"/>
    </source>
</evidence>
<evidence type="ECO:0000256" key="3">
    <source>
        <dbReference type="ARBA" id="ARBA00022824"/>
    </source>
</evidence>
<organism evidence="7 8">
    <name type="scientific">Pythium insidiosum</name>
    <name type="common">Pythiosis disease agent</name>
    <dbReference type="NCBI Taxonomy" id="114742"/>
    <lineage>
        <taxon>Eukaryota</taxon>
        <taxon>Sar</taxon>
        <taxon>Stramenopiles</taxon>
        <taxon>Oomycota</taxon>
        <taxon>Peronosporomycetes</taxon>
        <taxon>Pythiales</taxon>
        <taxon>Pythiaceae</taxon>
        <taxon>Pythium</taxon>
    </lineage>
</organism>
<dbReference type="GO" id="GO:0005509">
    <property type="term" value="F:calcium ion binding"/>
    <property type="evidence" value="ECO:0007669"/>
    <property type="project" value="InterPro"/>
</dbReference>
<dbReference type="InterPro" id="IPR012913">
    <property type="entry name" value="OS9-like_dom"/>
</dbReference>
<dbReference type="GO" id="GO:0004571">
    <property type="term" value="F:mannosyl-oligosaccharide 1,2-alpha-mannosidase activity"/>
    <property type="evidence" value="ECO:0007669"/>
    <property type="project" value="InterPro"/>
</dbReference>
<evidence type="ECO:0000256" key="1">
    <source>
        <dbReference type="ARBA" id="ARBA00004240"/>
    </source>
</evidence>
<dbReference type="InterPro" id="IPR001382">
    <property type="entry name" value="Glyco_hydro_47"/>
</dbReference>
<evidence type="ECO:0000256" key="5">
    <source>
        <dbReference type="RuleBase" id="RU361193"/>
    </source>
</evidence>
<keyword evidence="5" id="KW-0326">Glycosidase</keyword>
<keyword evidence="8" id="KW-1185">Reference proteome</keyword>
<accession>A0AAD5Q4W8</accession>
<dbReference type="PANTHER" id="PTHR45679:SF6">
    <property type="entry name" value="ER DEGRADATION-ENHANCING ALPHA-MANNOSIDASE-LIKE PROTEIN 2"/>
    <property type="match status" value="1"/>
</dbReference>
<proteinExistence type="inferred from homology"/>
<dbReference type="PANTHER" id="PTHR45679">
    <property type="entry name" value="ER DEGRADATION-ENHANCING ALPHA-MANNOSIDASE-LIKE PROTEIN 2"/>
    <property type="match status" value="1"/>
</dbReference>
<gene>
    <name evidence="7" type="ORF">P43SY_011119</name>
</gene>
<dbReference type="GO" id="GO:0005975">
    <property type="term" value="P:carbohydrate metabolic process"/>
    <property type="evidence" value="ECO:0007669"/>
    <property type="project" value="InterPro"/>
</dbReference>
<evidence type="ECO:0000259" key="6">
    <source>
        <dbReference type="Pfam" id="PF07915"/>
    </source>
</evidence>
<reference evidence="7" key="1">
    <citation type="submission" date="2021-12" db="EMBL/GenBank/DDBJ databases">
        <title>Prjna785345.</title>
        <authorList>
            <person name="Rujirawat T."/>
            <person name="Krajaejun T."/>
        </authorList>
    </citation>
    <scope>NUCLEOTIDE SEQUENCE</scope>
    <source>
        <strain evidence="7">Pi057C3</strain>
    </source>
</reference>
<dbReference type="Proteomes" id="UP001209570">
    <property type="component" value="Unassembled WGS sequence"/>
</dbReference>
<keyword evidence="4" id="KW-0325">Glycoprotein</keyword>
<dbReference type="Pfam" id="PF01532">
    <property type="entry name" value="Glyco_hydro_47"/>
    <property type="match status" value="1"/>
</dbReference>
<dbReference type="EMBL" id="JAKCXM010002598">
    <property type="protein sequence ID" value="KAJ0390113.1"/>
    <property type="molecule type" value="Genomic_DNA"/>
</dbReference>
<feature type="domain" description="Protein OS9-like" evidence="6">
    <location>
        <begin position="8"/>
        <end position="80"/>
    </location>
</feature>
<evidence type="ECO:0000256" key="4">
    <source>
        <dbReference type="ARBA" id="ARBA00023180"/>
    </source>
</evidence>
<evidence type="ECO:0000313" key="7">
    <source>
        <dbReference type="EMBL" id="KAJ0390113.1"/>
    </source>
</evidence>
<dbReference type="Pfam" id="PF07915">
    <property type="entry name" value="PRKCSH"/>
    <property type="match status" value="1"/>
</dbReference>
<comment type="similarity">
    <text evidence="2 5">Belongs to the glycosyl hydrolase 47 family.</text>
</comment>
<comment type="subcellular location">
    <subcellularLocation>
        <location evidence="1">Endoplasmic reticulum</location>
    </subcellularLocation>
</comment>
<keyword evidence="5" id="KW-0378">Hydrolase</keyword>
<dbReference type="PRINTS" id="PR00747">
    <property type="entry name" value="GLYHDRLASE47"/>
</dbReference>
<dbReference type="InterPro" id="IPR044674">
    <property type="entry name" value="EDEM1/2/3"/>
</dbReference>
<protein>
    <recommendedName>
        <fullName evidence="5">alpha-1,2-Mannosidase</fullName>
        <ecNumber evidence="5">3.2.1.-</ecNumber>
    </recommendedName>
</protein>
<dbReference type="EC" id="3.2.1.-" evidence="5"/>
<comment type="caution">
    <text evidence="7">The sequence shown here is derived from an EMBL/GenBank/DDBJ whole genome shotgun (WGS) entry which is preliminary data.</text>
</comment>